<dbReference type="SUPFAM" id="SSF52980">
    <property type="entry name" value="Restriction endonuclease-like"/>
    <property type="match status" value="1"/>
</dbReference>
<dbReference type="EMBL" id="MHRX01000013">
    <property type="protein sequence ID" value="OHA34242.1"/>
    <property type="molecule type" value="Genomic_DNA"/>
</dbReference>
<dbReference type="AlphaFoldDB" id="A0A1G2NFX6"/>
<proteinExistence type="predicted"/>
<evidence type="ECO:0000313" key="2">
    <source>
        <dbReference type="EMBL" id="OHA34242.1"/>
    </source>
</evidence>
<dbReference type="InterPro" id="IPR011335">
    <property type="entry name" value="Restrct_endonuc-II-like"/>
</dbReference>
<evidence type="ECO:0000259" key="1">
    <source>
        <dbReference type="Pfam" id="PF12705"/>
    </source>
</evidence>
<dbReference type="Proteomes" id="UP000176221">
    <property type="component" value="Unassembled WGS sequence"/>
</dbReference>
<protein>
    <recommendedName>
        <fullName evidence="1">PD-(D/E)XK endonuclease-like domain-containing protein</fullName>
    </recommendedName>
</protein>
<evidence type="ECO:0000313" key="3">
    <source>
        <dbReference type="Proteomes" id="UP000176221"/>
    </source>
</evidence>
<comment type="caution">
    <text evidence="2">The sequence shown here is derived from an EMBL/GenBank/DDBJ whole genome shotgun (WGS) entry which is preliminary data.</text>
</comment>
<dbReference type="Pfam" id="PF12705">
    <property type="entry name" value="PDDEXK_1"/>
    <property type="match status" value="1"/>
</dbReference>
<sequence length="279" mass="31870">MPADKYSAVWVSYSSMGDFLKCPRLYYLRNIYKNEKGKKVTTVGPALSLGSVVHAVIEGLAKYKVEERFQRSLLDIFEEEWKKCSGEIGGFTSIEEEAEAKARGRAMIERVEKNPRNLKNKTVRLKESANKMPPNFFLSEDENIILCGKIDWLEYIESDNSIKVIDFKTGRHEEKEDSLQLPIYRLLLDALQKRAVSGAAYWYLDKDDGPIDVSLPAVNDARERVLTHALKIKRARAQREFHCSRGEQGCFSCKPFLRIINGEAKFVGIGEYGQELYIA</sequence>
<feature type="domain" description="PD-(D/E)XK endonuclease-like" evidence="1">
    <location>
        <begin position="11"/>
        <end position="253"/>
    </location>
</feature>
<dbReference type="InterPro" id="IPR038726">
    <property type="entry name" value="PDDEXK_AddAB-type"/>
</dbReference>
<dbReference type="STRING" id="1802319.A2928_03180"/>
<dbReference type="InterPro" id="IPR011604">
    <property type="entry name" value="PDDEXK-like_dom_sf"/>
</dbReference>
<reference evidence="2 3" key="1">
    <citation type="journal article" date="2016" name="Nat. Commun.">
        <title>Thousands of microbial genomes shed light on interconnected biogeochemical processes in an aquifer system.</title>
        <authorList>
            <person name="Anantharaman K."/>
            <person name="Brown C.T."/>
            <person name="Hug L.A."/>
            <person name="Sharon I."/>
            <person name="Castelle C.J."/>
            <person name="Probst A.J."/>
            <person name="Thomas B.C."/>
            <person name="Singh A."/>
            <person name="Wilkins M.J."/>
            <person name="Karaoz U."/>
            <person name="Brodie E.L."/>
            <person name="Williams K.H."/>
            <person name="Hubbard S.S."/>
            <person name="Banfield J.F."/>
        </authorList>
    </citation>
    <scope>NUCLEOTIDE SEQUENCE [LARGE SCALE GENOMIC DNA]</scope>
</reference>
<dbReference type="Gene3D" id="3.90.320.10">
    <property type="match status" value="1"/>
</dbReference>
<organism evidence="2 3">
    <name type="scientific">Candidatus Taylorbacteria bacterium RIFCSPLOWO2_01_FULL_45_15b</name>
    <dbReference type="NCBI Taxonomy" id="1802319"/>
    <lineage>
        <taxon>Bacteria</taxon>
        <taxon>Candidatus Tayloriibacteriota</taxon>
    </lineage>
</organism>
<accession>A0A1G2NFX6</accession>
<gene>
    <name evidence="2" type="ORF">A2928_03180</name>
</gene>
<name>A0A1G2NFX6_9BACT</name>